<keyword evidence="1" id="KW-0732">Signal</keyword>
<sequence>MLKWTLRAAAVLAVVAAIAAPVVAPAPEAAVATPAVSVVAPASGPDVPGDKLTSAVNGKARFDYLVA</sequence>
<comment type="caution">
    <text evidence="2">The sequence shown here is derived from an EMBL/GenBank/DDBJ whole genome shotgun (WGS) entry which is preliminary data.</text>
</comment>
<name>A0ABT6HII4_9ACTN</name>
<feature type="signal peptide" evidence="1">
    <location>
        <begin position="1"/>
        <end position="19"/>
    </location>
</feature>
<proteinExistence type="predicted"/>
<dbReference type="Proteomes" id="UP001223144">
    <property type="component" value="Unassembled WGS sequence"/>
</dbReference>
<evidence type="ECO:0000256" key="1">
    <source>
        <dbReference type="SAM" id="SignalP"/>
    </source>
</evidence>
<gene>
    <name evidence="2" type="ORF">QCN29_06375</name>
</gene>
<protein>
    <submittedName>
        <fullName evidence="2">Uncharacterized protein</fullName>
    </submittedName>
</protein>
<evidence type="ECO:0000313" key="3">
    <source>
        <dbReference type="Proteomes" id="UP001223144"/>
    </source>
</evidence>
<organism evidence="2 3">
    <name type="scientific">Streptomyces chengmaiensis</name>
    <dbReference type="NCBI Taxonomy" id="3040919"/>
    <lineage>
        <taxon>Bacteria</taxon>
        <taxon>Bacillati</taxon>
        <taxon>Actinomycetota</taxon>
        <taxon>Actinomycetes</taxon>
        <taxon>Kitasatosporales</taxon>
        <taxon>Streptomycetaceae</taxon>
        <taxon>Streptomyces</taxon>
    </lineage>
</organism>
<accession>A0ABT6HII4</accession>
<evidence type="ECO:0000313" key="2">
    <source>
        <dbReference type="EMBL" id="MDH2388416.1"/>
    </source>
</evidence>
<dbReference type="RefSeq" id="WP_279926738.1">
    <property type="nucleotide sequence ID" value="NZ_JARWBG010000005.1"/>
</dbReference>
<feature type="chain" id="PRO_5045958329" evidence="1">
    <location>
        <begin position="20"/>
        <end position="67"/>
    </location>
</feature>
<dbReference type="EMBL" id="JARWBG010000005">
    <property type="protein sequence ID" value="MDH2388416.1"/>
    <property type="molecule type" value="Genomic_DNA"/>
</dbReference>
<reference evidence="2 3" key="1">
    <citation type="submission" date="2023-04" db="EMBL/GenBank/DDBJ databases">
        <title>Streptomyces chengmaiensis sp. nov. isolated from the stem of mangrove plant in Hainan.</title>
        <authorList>
            <person name="Huang X."/>
            <person name="Zhou S."/>
            <person name="Chu X."/>
            <person name="Xie Y."/>
            <person name="Lin Y."/>
        </authorList>
    </citation>
    <scope>NUCLEOTIDE SEQUENCE [LARGE SCALE GENOMIC DNA]</scope>
    <source>
        <strain evidence="2 3">HNM0663</strain>
    </source>
</reference>
<keyword evidence="3" id="KW-1185">Reference proteome</keyword>